<feature type="domain" description="Cadherin" evidence="16">
    <location>
        <begin position="820"/>
        <end position="941"/>
    </location>
</feature>
<evidence type="ECO:0000256" key="13">
    <source>
        <dbReference type="SAM" id="MobiDB-lite"/>
    </source>
</evidence>
<keyword evidence="8 14" id="KW-1133">Transmembrane helix</keyword>
<sequence length="1921" mass="209015">MHVGSRDPIPVLMFMQSVGLAAHRTEKKMALALLLLSAAVHLTSANLPPKFTKTIDLAVIPENTPVGTSVFRLEGSDPENSPVYYGLEGTDLLAVDRSTGDVTVINNIDREVTDTLKFSVTLEDFVGGLDQNNIVKVPVSVIVLDVNDNIPRFQNVPYEAKISEDAPVGHTVLTNIRVTDLDSAGNVLQVQCFPNNNVPEACSTFSVVVTMSSPQELNASLVLRKPLDHAVRHVYEVNLVADDGSFNATTTAVVKVTDVQNRPPVFLGSMSAIVSEDVPVGTYVMTVKAIDGDRGVPRSIRYSLVSNPENFFAVNKNTGVIMTANLLDKEKLGSSNGVVTVKVKATEVEGDRLLDEPGASTTAALSITVKDVNDEAPTFSRPSYSVSVNENIPPGSPLPNLDMFVQDTDTGSNSVFNINLVDSSGMFSVEPTIATGSTSVSIRIVKGPLDYENPNQRKFILLVVAEEAFTNPKLSSTATVTVNVLDINDNAPVFEEESYTATVVEDASPGSVVTTIVATDRDTSPHGESGLMYSLLGNGADKFHVDPSSGVVTVAPCETPGRGNCLDFEARPSYFLSYQATDDRGRGQSAVVPLTVRLTDANDNPPAFEQHLYTALIDEGDVRFDPPLRVQARDPDVTSFVKYSIVSGNSYNLFTINSQTGDITVTSRQGLDVSLLRTDTITLTVQASDGGSGIDTAIVKITVRDANNNSPVFQKDRYVASVPEASPPGTLVEQVSATDADTGANAHVTYRILKGAFDDFTIDASTGVVSLSATSRLDYDRRSSYIMEIIGIDGGVPEKTGTTTLSVNILNSNDKMPYFQPTTQRAQVSEGAPVGYRFYKLVAKDPDASSPEFLKYGIAEPVTAIAKDGRNVNESVQAYKAFFDVDADTGEIRVASRLDREAAAVVMLTTVVTDVSAVPLQTGLGTLVITIVDLNDFPPSFPPPWSPDHPELSISVMEEQPVGSVVASFVATDPDSNIASYSIEPENPYFAIDKLSGVVTIHKRVDYEQVQELRFSVVVRDTGIPQLSAVAMVTATVTNINDNDPTFSQKAYQASVQENAPQGTFVTKVEAKDIDAGEFGVVSYSLLGEKSGDFQVNKRGEISVAGMANLDREITPAITLQVVATDMGNDATTRRSVSVPVYLTLLDDNDSPPVFTKKTYEASFVANSPLESAQSIVQVSATDADEGINAEVRYSIVAGNENGVLAVNPKTGIVYPVKKLESSRKEYRIGLEARDGAGTGPNTDNCVVLIRLIEINLDKPHFVTPSLPNATVEVLENQTLSSQIIMTVEAMDKDHGDNGRISYYFKVGDRNVAETDEFRIDEVTGEIHAKAVLDREVRPRYELVLVAKDHGTPAPFETLRFLTVVLKDIDDNAPLFPRTRSTNPYVFHIKENLDPGFPVGRVTAIDQDVGENAMVYYYIIDGNWDTQFTIDKMQGTIYSNASFDRESKDLFELVVKATSNPDYLVYTRQADGLPPSIRSYSESDRTVALVNVHIDDVNDNAPVFINAPYYAGLRFTAVEGDTVFTVRARDPDEETADGAAIAYRIEHVTLFLPGSTGGIRPIPASFNVSADGRVCATHPMAQYSQARFTVALEAKETSPPHRAARTTLKVWIYEPEQLVRVIIAQPPEEVYRDQRRVVAVLSNATGGTVVIDKLKYHVNDKGKLVKSWTDLHIHVLDKNDRVIHTPEVLDAVDSNIKLVRFQNPELQIHNVLPARVGISKQEFDLALAVLIAMLVVIFVGVVTMMVCCTCLKSWYAYKAKEALVRHDESPPVTTTENPLWTEQKLKIYEEQELSMSVAPDNLVTTEADIAAFNFNDDTSSAVYATLRRNSVSHLGAESRNGYSTLTSHRPTASSRRQREPDAAESHEYHELHSSDARPTGDSTPFSTFRPTGKNTPTEGRLFQEPSPSHKSNEPVLVAELL</sequence>
<dbReference type="InterPro" id="IPR002126">
    <property type="entry name" value="Cadherin-like_dom"/>
</dbReference>
<keyword evidence="5" id="KW-0677">Repeat</keyword>
<evidence type="ECO:0000259" key="16">
    <source>
        <dbReference type="PROSITE" id="PS50268"/>
    </source>
</evidence>
<keyword evidence="18" id="KW-1185">Reference proteome</keyword>
<feature type="region of interest" description="Disordered" evidence="13">
    <location>
        <begin position="1837"/>
        <end position="1921"/>
    </location>
</feature>
<feature type="domain" description="Cadherin" evidence="16">
    <location>
        <begin position="948"/>
        <end position="1047"/>
    </location>
</feature>
<dbReference type="Proteomes" id="UP001321473">
    <property type="component" value="Unassembled WGS sequence"/>
</dbReference>
<dbReference type="FunFam" id="2.60.40.60:FF:000116">
    <property type="entry name" value="Dachsous cadherin-related 2"/>
    <property type="match status" value="1"/>
</dbReference>
<dbReference type="FunFam" id="2.60.40.60:FF:000026">
    <property type="entry name" value="FAT atypical cadherin 1"/>
    <property type="match status" value="1"/>
</dbReference>
<reference evidence="17 18" key="1">
    <citation type="journal article" date="2023" name="Arcadia Sci">
        <title>De novo assembly of a long-read Amblyomma americanum tick genome.</title>
        <authorList>
            <person name="Chou S."/>
            <person name="Poskanzer K.E."/>
            <person name="Rollins M."/>
            <person name="Thuy-Boun P.S."/>
        </authorList>
    </citation>
    <scope>NUCLEOTIDE SEQUENCE [LARGE SCALE GENOMIC DNA]</scope>
    <source>
        <strain evidence="17">F_SG_1</strain>
        <tissue evidence="17">Salivary glands</tissue>
    </source>
</reference>
<dbReference type="SMART" id="SM00112">
    <property type="entry name" value="CA"/>
    <property type="match status" value="13"/>
</dbReference>
<dbReference type="EMBL" id="JARKHS020024917">
    <property type="protein sequence ID" value="KAK8767832.1"/>
    <property type="molecule type" value="Genomic_DNA"/>
</dbReference>
<gene>
    <name evidence="17" type="ORF">V5799_005385</name>
</gene>
<evidence type="ECO:0000256" key="8">
    <source>
        <dbReference type="ARBA" id="ARBA00022989"/>
    </source>
</evidence>
<dbReference type="GO" id="GO:0007163">
    <property type="term" value="P:establishment or maintenance of cell polarity"/>
    <property type="evidence" value="ECO:0007669"/>
    <property type="project" value="UniProtKB-ARBA"/>
</dbReference>
<feature type="chain" id="PRO_5043009824" description="Cadherin domain-containing protein" evidence="15">
    <location>
        <begin position="46"/>
        <end position="1921"/>
    </location>
</feature>
<feature type="domain" description="Cadherin" evidence="16">
    <location>
        <begin position="266"/>
        <end position="379"/>
    </location>
</feature>
<keyword evidence="4 15" id="KW-0732">Signal</keyword>
<evidence type="ECO:0000256" key="15">
    <source>
        <dbReference type="SAM" id="SignalP"/>
    </source>
</evidence>
<proteinExistence type="predicted"/>
<feature type="signal peptide" evidence="15">
    <location>
        <begin position="1"/>
        <end position="45"/>
    </location>
</feature>
<dbReference type="GO" id="GO:0008013">
    <property type="term" value="F:beta-catenin binding"/>
    <property type="evidence" value="ECO:0007669"/>
    <property type="project" value="TreeGrafter"/>
</dbReference>
<evidence type="ECO:0000256" key="11">
    <source>
        <dbReference type="ARBA" id="ARBA00059331"/>
    </source>
</evidence>
<dbReference type="GO" id="GO:0009653">
    <property type="term" value="P:anatomical structure morphogenesis"/>
    <property type="evidence" value="ECO:0007669"/>
    <property type="project" value="UniProtKB-ARBA"/>
</dbReference>
<feature type="domain" description="Cadherin" evidence="16">
    <location>
        <begin position="380"/>
        <end position="494"/>
    </location>
</feature>
<protein>
    <recommendedName>
        <fullName evidence="16">Cadherin domain-containing protein</fullName>
    </recommendedName>
</protein>
<evidence type="ECO:0000256" key="7">
    <source>
        <dbReference type="ARBA" id="ARBA00022889"/>
    </source>
</evidence>
<feature type="domain" description="Cadherin" evidence="16">
    <location>
        <begin position="1266"/>
        <end position="1376"/>
    </location>
</feature>
<keyword evidence="7" id="KW-0130">Cell adhesion</keyword>
<evidence type="ECO:0000256" key="2">
    <source>
        <dbReference type="ARBA" id="ARBA00022475"/>
    </source>
</evidence>
<dbReference type="FunFam" id="2.60.40.60:FF:000266">
    <property type="entry name" value="Cadherin 23"/>
    <property type="match status" value="1"/>
</dbReference>
<feature type="domain" description="Cadherin" evidence="16">
    <location>
        <begin position="154"/>
        <end position="266"/>
    </location>
</feature>
<dbReference type="GO" id="GO:0007156">
    <property type="term" value="P:homophilic cell adhesion via plasma membrane adhesion molecules"/>
    <property type="evidence" value="ECO:0007669"/>
    <property type="project" value="InterPro"/>
</dbReference>
<feature type="compositionally biased region" description="Polar residues" evidence="13">
    <location>
        <begin position="1880"/>
        <end position="1897"/>
    </location>
</feature>
<evidence type="ECO:0000256" key="12">
    <source>
        <dbReference type="PROSITE-ProRule" id="PRU00043"/>
    </source>
</evidence>
<feature type="domain" description="Cadherin" evidence="16">
    <location>
        <begin position="1156"/>
        <end position="1262"/>
    </location>
</feature>
<evidence type="ECO:0000256" key="6">
    <source>
        <dbReference type="ARBA" id="ARBA00022837"/>
    </source>
</evidence>
<accession>A0AAQ4DZE2</accession>
<feature type="compositionally biased region" description="Polar residues" evidence="13">
    <location>
        <begin position="1840"/>
        <end position="1854"/>
    </location>
</feature>
<dbReference type="FunFam" id="2.60.40.60:FF:000092">
    <property type="entry name" value="Protocadherin 8"/>
    <property type="match status" value="2"/>
</dbReference>
<dbReference type="Pfam" id="PF00028">
    <property type="entry name" value="Cadherin"/>
    <property type="match status" value="12"/>
</dbReference>
<feature type="domain" description="Cadherin" evidence="16">
    <location>
        <begin position="714"/>
        <end position="819"/>
    </location>
</feature>
<dbReference type="GO" id="GO:0016342">
    <property type="term" value="C:catenin complex"/>
    <property type="evidence" value="ECO:0007669"/>
    <property type="project" value="TreeGrafter"/>
</dbReference>
<evidence type="ECO:0000313" key="17">
    <source>
        <dbReference type="EMBL" id="KAK8767832.1"/>
    </source>
</evidence>
<keyword evidence="3 14" id="KW-0812">Transmembrane</keyword>
<feature type="compositionally biased region" description="Basic and acidic residues" evidence="13">
    <location>
        <begin position="1856"/>
        <end position="1875"/>
    </location>
</feature>
<feature type="transmembrane region" description="Helical" evidence="14">
    <location>
        <begin position="1725"/>
        <end position="1751"/>
    </location>
</feature>
<dbReference type="GO" id="GO:0016477">
    <property type="term" value="P:cell migration"/>
    <property type="evidence" value="ECO:0007669"/>
    <property type="project" value="TreeGrafter"/>
</dbReference>
<evidence type="ECO:0000256" key="4">
    <source>
        <dbReference type="ARBA" id="ARBA00022729"/>
    </source>
</evidence>
<evidence type="ECO:0000256" key="5">
    <source>
        <dbReference type="ARBA" id="ARBA00022737"/>
    </source>
</evidence>
<dbReference type="FunFam" id="2.60.40.60:FF:000020">
    <property type="entry name" value="Dachsous cadherin-related 1b"/>
    <property type="match status" value="1"/>
</dbReference>
<dbReference type="InterPro" id="IPR015919">
    <property type="entry name" value="Cadherin-like_sf"/>
</dbReference>
<comment type="subcellular location">
    <subcellularLocation>
        <location evidence="1">Cell membrane</location>
        <topology evidence="1">Single-pass type I membrane protein</topology>
    </subcellularLocation>
</comment>
<organism evidence="17 18">
    <name type="scientific">Amblyomma americanum</name>
    <name type="common">Lone star tick</name>
    <dbReference type="NCBI Taxonomy" id="6943"/>
    <lineage>
        <taxon>Eukaryota</taxon>
        <taxon>Metazoa</taxon>
        <taxon>Ecdysozoa</taxon>
        <taxon>Arthropoda</taxon>
        <taxon>Chelicerata</taxon>
        <taxon>Arachnida</taxon>
        <taxon>Acari</taxon>
        <taxon>Parasitiformes</taxon>
        <taxon>Ixodida</taxon>
        <taxon>Ixodoidea</taxon>
        <taxon>Ixodidae</taxon>
        <taxon>Amblyomminae</taxon>
        <taxon>Amblyomma</taxon>
    </lineage>
</organism>
<feature type="domain" description="Cadherin" evidence="16">
    <location>
        <begin position="609"/>
        <end position="713"/>
    </location>
</feature>
<keyword evidence="6 12" id="KW-0106">Calcium</keyword>
<feature type="domain" description="Cadherin" evidence="16">
    <location>
        <begin position="495"/>
        <end position="608"/>
    </location>
</feature>
<evidence type="ECO:0000256" key="14">
    <source>
        <dbReference type="SAM" id="Phobius"/>
    </source>
</evidence>
<keyword evidence="9 14" id="KW-0472">Membrane</keyword>
<dbReference type="SUPFAM" id="SSF49313">
    <property type="entry name" value="Cadherin-like"/>
    <property type="match status" value="14"/>
</dbReference>
<feature type="domain" description="Cadherin" evidence="16">
    <location>
        <begin position="1048"/>
        <end position="1155"/>
    </location>
</feature>
<dbReference type="PROSITE" id="PS00232">
    <property type="entry name" value="CADHERIN_1"/>
    <property type="match status" value="4"/>
</dbReference>
<comment type="function">
    <text evidence="11">Cadherins are calcium-dependent cell adhesion proteins. They preferentially interact with themselves in a homophilic manner in connecting cells.</text>
</comment>
<dbReference type="InterPro" id="IPR039808">
    <property type="entry name" value="Cadherin"/>
</dbReference>
<dbReference type="FunFam" id="2.60.40.60:FF:000168">
    <property type="entry name" value="Cadherin-related family member 2"/>
    <property type="match status" value="1"/>
</dbReference>
<dbReference type="PANTHER" id="PTHR24027:SF438">
    <property type="entry name" value="CADHERIN 23"/>
    <property type="match status" value="1"/>
</dbReference>
<comment type="caution">
    <text evidence="17">The sequence shown here is derived from an EMBL/GenBank/DDBJ whole genome shotgun (WGS) entry which is preliminary data.</text>
</comment>
<evidence type="ECO:0000313" key="18">
    <source>
        <dbReference type="Proteomes" id="UP001321473"/>
    </source>
</evidence>
<dbReference type="CDD" id="cd11304">
    <property type="entry name" value="Cadherin_repeat"/>
    <property type="match status" value="13"/>
</dbReference>
<evidence type="ECO:0000256" key="9">
    <source>
        <dbReference type="ARBA" id="ARBA00023136"/>
    </source>
</evidence>
<feature type="domain" description="Cadherin" evidence="16">
    <location>
        <begin position="52"/>
        <end position="153"/>
    </location>
</feature>
<dbReference type="GO" id="GO:0005509">
    <property type="term" value="F:calcium ion binding"/>
    <property type="evidence" value="ECO:0007669"/>
    <property type="project" value="UniProtKB-UniRule"/>
</dbReference>
<keyword evidence="10" id="KW-0325">Glycoprotein</keyword>
<keyword evidence="2" id="KW-1003">Cell membrane</keyword>
<dbReference type="Gene3D" id="2.60.40.60">
    <property type="entry name" value="Cadherins"/>
    <property type="match status" value="14"/>
</dbReference>
<name>A0AAQ4DZE2_AMBAM</name>
<dbReference type="InterPro" id="IPR020894">
    <property type="entry name" value="Cadherin_CS"/>
</dbReference>
<dbReference type="FunFam" id="2.60.40.60:FF:000124">
    <property type="entry name" value="Cadherin-related family member 1"/>
    <property type="match status" value="1"/>
</dbReference>
<dbReference type="GO" id="GO:0045296">
    <property type="term" value="F:cadherin binding"/>
    <property type="evidence" value="ECO:0007669"/>
    <property type="project" value="TreeGrafter"/>
</dbReference>
<evidence type="ECO:0000256" key="10">
    <source>
        <dbReference type="ARBA" id="ARBA00023180"/>
    </source>
</evidence>
<evidence type="ECO:0000256" key="1">
    <source>
        <dbReference type="ARBA" id="ARBA00004251"/>
    </source>
</evidence>
<feature type="domain" description="Cadherin" evidence="16">
    <location>
        <begin position="1381"/>
        <end position="1504"/>
    </location>
</feature>
<feature type="domain" description="Cadherin" evidence="16">
    <location>
        <begin position="1505"/>
        <end position="1629"/>
    </location>
</feature>
<dbReference type="FunFam" id="2.60.40.60:FF:000098">
    <property type="entry name" value="cadherin-23 isoform X1"/>
    <property type="match status" value="1"/>
</dbReference>
<dbReference type="PANTHER" id="PTHR24027">
    <property type="entry name" value="CADHERIN-23"/>
    <property type="match status" value="1"/>
</dbReference>
<evidence type="ECO:0000256" key="3">
    <source>
        <dbReference type="ARBA" id="ARBA00022692"/>
    </source>
</evidence>
<dbReference type="PROSITE" id="PS50268">
    <property type="entry name" value="CADHERIN_2"/>
    <property type="match status" value="14"/>
</dbReference>
<dbReference type="PRINTS" id="PR00205">
    <property type="entry name" value="CADHERIN"/>
</dbReference>
<dbReference type="GO" id="GO:0060429">
    <property type="term" value="P:epithelium development"/>
    <property type="evidence" value="ECO:0007669"/>
    <property type="project" value="UniProtKB-ARBA"/>
</dbReference>